<accession>A0A1H0QIY1</accession>
<evidence type="ECO:0000313" key="2">
    <source>
        <dbReference type="EMBL" id="SDP17343.1"/>
    </source>
</evidence>
<dbReference type="AlphaFoldDB" id="A0A1H0QIY1"/>
<keyword evidence="3" id="KW-1185">Reference proteome</keyword>
<name>A0A1H0QIY1_9PSEU</name>
<keyword evidence="1" id="KW-0175">Coiled coil</keyword>
<dbReference type="GO" id="GO:0055070">
    <property type="term" value="P:copper ion homeostasis"/>
    <property type="evidence" value="ECO:0007669"/>
    <property type="project" value="InterPro"/>
</dbReference>
<dbReference type="STRING" id="504798.SAMN05421871_10410"/>
<dbReference type="EMBL" id="FNJB01000007">
    <property type="protein sequence ID" value="SDP17343.1"/>
    <property type="molecule type" value="Genomic_DNA"/>
</dbReference>
<evidence type="ECO:0000313" key="3">
    <source>
        <dbReference type="Proteomes" id="UP000199651"/>
    </source>
</evidence>
<organism evidence="2 3">
    <name type="scientific">Actinokineospora alba</name>
    <dbReference type="NCBI Taxonomy" id="504798"/>
    <lineage>
        <taxon>Bacteria</taxon>
        <taxon>Bacillati</taxon>
        <taxon>Actinomycetota</taxon>
        <taxon>Actinomycetes</taxon>
        <taxon>Pseudonocardiales</taxon>
        <taxon>Pseudonocardiaceae</taxon>
        <taxon>Actinokineospora</taxon>
    </lineage>
</organism>
<dbReference type="Pfam" id="PF11382">
    <property type="entry name" value="MctB"/>
    <property type="match status" value="1"/>
</dbReference>
<gene>
    <name evidence="2" type="ORF">SAMN05192558_10711</name>
</gene>
<sequence length="313" mass="30990">MISLRYHVISIAAVFLALAVGVVLGSTTLSRTLLSGLNNENSELGGQVAELEDDRNALNARLGDADSFAATIGPAAVKGSLAQRTVVLVTTADARPSDRDSLKGLVANAGAVVTGELQLTDAFADQGRADELKDIVTRLLPAGVQLPTVSDPGSLAGGLLGPLMLISKADNKPQVSPEESAAVLSGLTDGGFIKASPELKPAQLAIILTGGAASGDGAGDRAATLARFAAQVDRSGAGAVLAGSAGSANGTGAVGVIRADTAASSILSTVDNADTPAGRIVTILALGEQLEGKVGRYGNAGNAQAPAPGAPAE</sequence>
<dbReference type="RefSeq" id="WP_091377126.1">
    <property type="nucleotide sequence ID" value="NZ_FNDV01000004.1"/>
</dbReference>
<proteinExistence type="predicted"/>
<dbReference type="Proteomes" id="UP000199651">
    <property type="component" value="Unassembled WGS sequence"/>
</dbReference>
<reference evidence="3" key="1">
    <citation type="submission" date="2016-10" db="EMBL/GenBank/DDBJ databases">
        <authorList>
            <person name="Varghese N."/>
            <person name="Submissions S."/>
        </authorList>
    </citation>
    <scope>NUCLEOTIDE SEQUENCE [LARGE SCALE GENOMIC DNA]</scope>
    <source>
        <strain evidence="3">IBRC-M 10655</strain>
    </source>
</reference>
<protein>
    <submittedName>
        <fullName evidence="2">Copper transport outer membrane protein, MctB</fullName>
    </submittedName>
</protein>
<dbReference type="OrthoDB" id="4350157at2"/>
<dbReference type="InterPro" id="IPR021522">
    <property type="entry name" value="MctB"/>
</dbReference>
<dbReference type="GO" id="GO:0016020">
    <property type="term" value="C:membrane"/>
    <property type="evidence" value="ECO:0007669"/>
    <property type="project" value="InterPro"/>
</dbReference>
<feature type="coiled-coil region" evidence="1">
    <location>
        <begin position="34"/>
        <end position="61"/>
    </location>
</feature>
<evidence type="ECO:0000256" key="1">
    <source>
        <dbReference type="SAM" id="Coils"/>
    </source>
</evidence>